<accession>A0A0C9YJP5</accession>
<reference evidence="2" key="2">
    <citation type="submission" date="2015-01" db="EMBL/GenBank/DDBJ databases">
        <title>Evolutionary Origins and Diversification of the Mycorrhizal Mutualists.</title>
        <authorList>
            <consortium name="DOE Joint Genome Institute"/>
            <consortium name="Mycorrhizal Genomics Consortium"/>
            <person name="Kohler A."/>
            <person name="Kuo A."/>
            <person name="Nagy L.G."/>
            <person name="Floudas D."/>
            <person name="Copeland A."/>
            <person name="Barry K.W."/>
            <person name="Cichocki N."/>
            <person name="Veneault-Fourrey C."/>
            <person name="LaButti K."/>
            <person name="Lindquist E.A."/>
            <person name="Lipzen A."/>
            <person name="Lundell T."/>
            <person name="Morin E."/>
            <person name="Murat C."/>
            <person name="Riley R."/>
            <person name="Ohm R."/>
            <person name="Sun H."/>
            <person name="Tunlid A."/>
            <person name="Henrissat B."/>
            <person name="Grigoriev I.V."/>
            <person name="Hibbett D.S."/>
            <person name="Martin F."/>
        </authorList>
    </citation>
    <scope>NUCLEOTIDE SEQUENCE [LARGE SCALE GENOMIC DNA]</scope>
    <source>
        <strain evidence="2">441</strain>
    </source>
</reference>
<dbReference type="STRING" id="765257.A0A0C9YJP5"/>
<sequence length="159" mass="18821">MFAEGHAEPNATIHTDIVEETWTKLTLRKWERRIYWMVQSLWRHWIQILHSESIQAIFEVSPCVSNVRLPFRAALPSKLEDMVKFIDTWREPSALDILAQITRLYKREVHVDLNAVRSVLKMVLLGFTASVWVSSEHQNDPFLVFQLPEIMSLMFYMNY</sequence>
<name>A0A0C9YJP5_9AGAM</name>
<dbReference type="HOGENOM" id="CLU_1661500_0_0_1"/>
<evidence type="ECO:0000313" key="2">
    <source>
        <dbReference type="Proteomes" id="UP000054018"/>
    </source>
</evidence>
<reference evidence="1 2" key="1">
    <citation type="submission" date="2014-04" db="EMBL/GenBank/DDBJ databases">
        <authorList>
            <consortium name="DOE Joint Genome Institute"/>
            <person name="Kuo A."/>
            <person name="Kohler A."/>
            <person name="Costa M.D."/>
            <person name="Nagy L.G."/>
            <person name="Floudas D."/>
            <person name="Copeland A."/>
            <person name="Barry K.W."/>
            <person name="Cichocki N."/>
            <person name="Veneault-Fourrey C."/>
            <person name="LaButti K."/>
            <person name="Lindquist E.A."/>
            <person name="Lipzen A."/>
            <person name="Lundell T."/>
            <person name="Morin E."/>
            <person name="Murat C."/>
            <person name="Sun H."/>
            <person name="Tunlid A."/>
            <person name="Henrissat B."/>
            <person name="Grigoriev I.V."/>
            <person name="Hibbett D.S."/>
            <person name="Martin F."/>
            <person name="Nordberg H.P."/>
            <person name="Cantor M.N."/>
            <person name="Hua S.X."/>
        </authorList>
    </citation>
    <scope>NUCLEOTIDE SEQUENCE [LARGE SCALE GENOMIC DNA]</scope>
    <source>
        <strain evidence="1 2">441</strain>
    </source>
</reference>
<dbReference type="AlphaFoldDB" id="A0A0C9YJP5"/>
<proteinExistence type="predicted"/>
<dbReference type="OrthoDB" id="6692397at2759"/>
<dbReference type="EMBL" id="KN834558">
    <property type="protein sequence ID" value="KIK10577.1"/>
    <property type="molecule type" value="Genomic_DNA"/>
</dbReference>
<dbReference type="Proteomes" id="UP000054018">
    <property type="component" value="Unassembled WGS sequence"/>
</dbReference>
<organism evidence="1 2">
    <name type="scientific">Pisolithus microcarpus 441</name>
    <dbReference type="NCBI Taxonomy" id="765257"/>
    <lineage>
        <taxon>Eukaryota</taxon>
        <taxon>Fungi</taxon>
        <taxon>Dikarya</taxon>
        <taxon>Basidiomycota</taxon>
        <taxon>Agaricomycotina</taxon>
        <taxon>Agaricomycetes</taxon>
        <taxon>Agaricomycetidae</taxon>
        <taxon>Boletales</taxon>
        <taxon>Sclerodermatineae</taxon>
        <taxon>Pisolithaceae</taxon>
        <taxon>Pisolithus</taxon>
    </lineage>
</organism>
<protein>
    <submittedName>
        <fullName evidence="1">Uncharacterized protein</fullName>
    </submittedName>
</protein>
<evidence type="ECO:0000313" key="1">
    <source>
        <dbReference type="EMBL" id="KIK10577.1"/>
    </source>
</evidence>
<keyword evidence="2" id="KW-1185">Reference proteome</keyword>
<gene>
    <name evidence="1" type="ORF">PISMIDRAFT_20263</name>
</gene>